<sequence>MTEDDDAAVYACPPPSLRPLPGAVILVSAAARRRMRTALAGREISAGRASLGVTGPDPEKLSAEEAMRCFGVEQGAA</sequence>
<keyword evidence="2" id="KW-1185">Reference proteome</keyword>
<name>A0A1I2TP36_9HYPH</name>
<reference evidence="2" key="1">
    <citation type="submission" date="2016-10" db="EMBL/GenBank/DDBJ databases">
        <authorList>
            <person name="Varghese N."/>
            <person name="Submissions S."/>
        </authorList>
    </citation>
    <scope>NUCLEOTIDE SEQUENCE [LARGE SCALE GENOMIC DNA]</scope>
    <source>
        <strain evidence="2">Gh-105</strain>
    </source>
</reference>
<dbReference type="EMBL" id="FOPM01000007">
    <property type="protein sequence ID" value="SFG65147.1"/>
    <property type="molecule type" value="Genomic_DNA"/>
</dbReference>
<evidence type="ECO:0000313" key="2">
    <source>
        <dbReference type="Proteomes" id="UP000199229"/>
    </source>
</evidence>
<protein>
    <submittedName>
        <fullName evidence="1">Uncharacterized protein</fullName>
    </submittedName>
</protein>
<gene>
    <name evidence="1" type="ORF">SAMN05192565_107161</name>
</gene>
<dbReference type="OrthoDB" id="9934504at2"/>
<organism evidence="1 2">
    <name type="scientific">Methylobacterium gossipiicola</name>
    <dbReference type="NCBI Taxonomy" id="582675"/>
    <lineage>
        <taxon>Bacteria</taxon>
        <taxon>Pseudomonadati</taxon>
        <taxon>Pseudomonadota</taxon>
        <taxon>Alphaproteobacteria</taxon>
        <taxon>Hyphomicrobiales</taxon>
        <taxon>Methylobacteriaceae</taxon>
        <taxon>Methylobacterium</taxon>
    </lineage>
</organism>
<accession>A0A1I2TP36</accession>
<dbReference type="Proteomes" id="UP000199229">
    <property type="component" value="Unassembled WGS sequence"/>
</dbReference>
<proteinExistence type="predicted"/>
<evidence type="ECO:0000313" key="1">
    <source>
        <dbReference type="EMBL" id="SFG65147.1"/>
    </source>
</evidence>
<dbReference type="AlphaFoldDB" id="A0A1I2TP36"/>
<dbReference type="RefSeq" id="WP_143103714.1">
    <property type="nucleotide sequence ID" value="NZ_FOPM01000007.1"/>
</dbReference>
<dbReference type="STRING" id="582675.SAMN05192565_107161"/>